<evidence type="ECO:0000313" key="3">
    <source>
        <dbReference type="Proteomes" id="UP000703269"/>
    </source>
</evidence>
<keyword evidence="3" id="KW-1185">Reference proteome</keyword>
<evidence type="ECO:0000313" key="2">
    <source>
        <dbReference type="EMBL" id="GJE98639.1"/>
    </source>
</evidence>
<sequence length="139" mass="14819">MSTVPLRVHLVPGQQQALPYAGPGLQIALRGSGESGLRSYSRVADGQNPSKDAVFERCQLRRAQRGEQGRTGPKKQEAEVGSRKNEHSRVSVVLCAVGPSASALIEHIRSASSGVSIQRPCPRSKALLGAAVGTRARRR</sequence>
<dbReference type="AlphaFoldDB" id="A0A9P3GQS6"/>
<feature type="region of interest" description="Disordered" evidence="1">
    <location>
        <begin position="62"/>
        <end position="88"/>
    </location>
</feature>
<accession>A0A9P3GQS6</accession>
<gene>
    <name evidence="2" type="ORF">PsYK624_148740</name>
</gene>
<reference evidence="2 3" key="1">
    <citation type="submission" date="2021-08" db="EMBL/GenBank/DDBJ databases">
        <title>Draft Genome Sequence of Phanerochaete sordida strain YK-624.</title>
        <authorList>
            <person name="Mori T."/>
            <person name="Dohra H."/>
            <person name="Suzuki T."/>
            <person name="Kawagishi H."/>
            <person name="Hirai H."/>
        </authorList>
    </citation>
    <scope>NUCLEOTIDE SEQUENCE [LARGE SCALE GENOMIC DNA]</scope>
    <source>
        <strain evidence="2 3">YK-624</strain>
    </source>
</reference>
<dbReference type="EMBL" id="BPQB01000091">
    <property type="protein sequence ID" value="GJE98639.1"/>
    <property type="molecule type" value="Genomic_DNA"/>
</dbReference>
<dbReference type="Proteomes" id="UP000703269">
    <property type="component" value="Unassembled WGS sequence"/>
</dbReference>
<evidence type="ECO:0000256" key="1">
    <source>
        <dbReference type="SAM" id="MobiDB-lite"/>
    </source>
</evidence>
<proteinExistence type="predicted"/>
<protein>
    <submittedName>
        <fullName evidence="2">Uncharacterized protein</fullName>
    </submittedName>
</protein>
<comment type="caution">
    <text evidence="2">The sequence shown here is derived from an EMBL/GenBank/DDBJ whole genome shotgun (WGS) entry which is preliminary data.</text>
</comment>
<name>A0A9P3GQS6_9APHY</name>
<organism evidence="2 3">
    <name type="scientific">Phanerochaete sordida</name>
    <dbReference type="NCBI Taxonomy" id="48140"/>
    <lineage>
        <taxon>Eukaryota</taxon>
        <taxon>Fungi</taxon>
        <taxon>Dikarya</taxon>
        <taxon>Basidiomycota</taxon>
        <taxon>Agaricomycotina</taxon>
        <taxon>Agaricomycetes</taxon>
        <taxon>Polyporales</taxon>
        <taxon>Phanerochaetaceae</taxon>
        <taxon>Phanerochaete</taxon>
    </lineage>
</organism>